<dbReference type="RefSeq" id="WP_058353917.1">
    <property type="nucleotide sequence ID" value="NZ_CABMMD010000197.1"/>
</dbReference>
<keyword evidence="2" id="KW-0378">Hydrolase</keyword>
<reference evidence="2 3" key="1">
    <citation type="submission" date="2015-11" db="EMBL/GenBank/DDBJ databases">
        <title>Butyribacter intestini gen. nov., sp. nov., a butyric acid-producing bacterium of the family Lachnospiraceae isolated from the human faeces.</title>
        <authorList>
            <person name="Zou Y."/>
            <person name="Xue W."/>
            <person name="Luo G."/>
            <person name="Lv M."/>
        </authorList>
    </citation>
    <scope>NUCLEOTIDE SEQUENCE [LARGE SCALE GENOMIC DNA]</scope>
    <source>
        <strain evidence="2 3">ACET-33324</strain>
    </source>
</reference>
<dbReference type="Pfam" id="PF23023">
    <property type="entry name" value="Anti-Pycsar_Apyc1"/>
    <property type="match status" value="1"/>
</dbReference>
<dbReference type="Proteomes" id="UP000054874">
    <property type="component" value="Unassembled WGS sequence"/>
</dbReference>
<keyword evidence="1" id="KW-0255">Endonuclease</keyword>
<evidence type="ECO:0000256" key="1">
    <source>
        <dbReference type="ARBA" id="ARBA00022759"/>
    </source>
</evidence>
<dbReference type="Gene3D" id="3.60.15.10">
    <property type="entry name" value="Ribonuclease Z/Hydroxyacylglutathione hydrolase-like"/>
    <property type="match status" value="1"/>
</dbReference>
<dbReference type="PANTHER" id="PTHR46018:SF2">
    <property type="entry name" value="ZINC PHOSPHODIESTERASE ELAC PROTEIN 1"/>
    <property type="match status" value="1"/>
</dbReference>
<name>A0A0V8QC96_9FIRM</name>
<dbReference type="AlphaFoldDB" id="A0A0V8QC96"/>
<dbReference type="InterPro" id="IPR036866">
    <property type="entry name" value="RibonucZ/Hydroxyglut_hydro"/>
</dbReference>
<keyword evidence="3" id="KW-1185">Reference proteome</keyword>
<protein>
    <submittedName>
        <fullName evidence="2">MBL fold metallo-hydrolase</fullName>
    </submittedName>
</protein>
<dbReference type="PANTHER" id="PTHR46018">
    <property type="entry name" value="ZINC PHOSPHODIESTERASE ELAC PROTEIN 1"/>
    <property type="match status" value="1"/>
</dbReference>
<dbReference type="GO" id="GO:0042781">
    <property type="term" value="F:3'-tRNA processing endoribonuclease activity"/>
    <property type="evidence" value="ECO:0007669"/>
    <property type="project" value="TreeGrafter"/>
</dbReference>
<evidence type="ECO:0000313" key="3">
    <source>
        <dbReference type="Proteomes" id="UP000054874"/>
    </source>
</evidence>
<evidence type="ECO:0000313" key="2">
    <source>
        <dbReference type="EMBL" id="KSV57862.1"/>
    </source>
</evidence>
<gene>
    <name evidence="2" type="ORF">ASU35_03880</name>
</gene>
<keyword evidence="1" id="KW-0540">Nuclease</keyword>
<dbReference type="OrthoDB" id="9794898at2"/>
<dbReference type="SUPFAM" id="SSF56281">
    <property type="entry name" value="Metallo-hydrolase/oxidoreductase"/>
    <property type="match status" value="1"/>
</dbReference>
<proteinExistence type="predicted"/>
<accession>A0A0V8QC96</accession>
<comment type="caution">
    <text evidence="2">The sequence shown here is derived from an EMBL/GenBank/DDBJ whole genome shotgun (WGS) entry which is preliminary data.</text>
</comment>
<dbReference type="STRING" id="290052.ASU35_03880"/>
<organism evidence="2 3">
    <name type="scientific">Acetivibrio ethanolgignens</name>
    <dbReference type="NCBI Taxonomy" id="290052"/>
    <lineage>
        <taxon>Bacteria</taxon>
        <taxon>Bacillati</taxon>
        <taxon>Bacillota</taxon>
        <taxon>Clostridia</taxon>
        <taxon>Eubacteriales</taxon>
        <taxon>Oscillospiraceae</taxon>
        <taxon>Acetivibrio</taxon>
    </lineage>
</organism>
<sequence length="267" mass="30979">MEKLIILGTGNANVTKCYNTCFALYNGEEYFLVDAGGGNGILAQLEKAEIPLNKLHEIFLSHEHTDHLLGMIWIIRMIAAQMKQGKYEGNCNIYCHSDLVETVKTICRLTIQEKFYKLIGERIFLHPLEDGDKKQILNYSVEFFDIQSGKAKQYGFVTQLENGKKFTFLGDEPCREWEYDFARNTDWMLHEAFCLHSQADIFHPYEKCHTTARDACELAEELGAKNLVLYHTEDKNIERRKELYTAEGKQYYHGKLFVPEDLEVIEL</sequence>
<dbReference type="EMBL" id="LNAM01000197">
    <property type="protein sequence ID" value="KSV57862.1"/>
    <property type="molecule type" value="Genomic_DNA"/>
</dbReference>